<dbReference type="Proteomes" id="UP000239156">
    <property type="component" value="Unassembled WGS sequence"/>
</dbReference>
<keyword evidence="2" id="KW-1185">Reference proteome</keyword>
<evidence type="ECO:0000313" key="2">
    <source>
        <dbReference type="Proteomes" id="UP000239156"/>
    </source>
</evidence>
<name>A0A2S4UQ50_9BASI</name>
<evidence type="ECO:0000313" key="1">
    <source>
        <dbReference type="EMBL" id="POV99380.1"/>
    </source>
</evidence>
<proteinExistence type="predicted"/>
<gene>
    <name evidence="1" type="ORF">PSTT_13838</name>
</gene>
<dbReference type="AlphaFoldDB" id="A0A2S4UQ50"/>
<dbReference type="VEuPathDB" id="FungiDB:PSTT_13838"/>
<organism evidence="1 2">
    <name type="scientific">Puccinia striiformis</name>
    <dbReference type="NCBI Taxonomy" id="27350"/>
    <lineage>
        <taxon>Eukaryota</taxon>
        <taxon>Fungi</taxon>
        <taxon>Dikarya</taxon>
        <taxon>Basidiomycota</taxon>
        <taxon>Pucciniomycotina</taxon>
        <taxon>Pucciniomycetes</taxon>
        <taxon>Pucciniales</taxon>
        <taxon>Pucciniaceae</taxon>
        <taxon>Puccinia</taxon>
    </lineage>
</organism>
<sequence length="202" mass="22243">LPIRNHVLYPVWSNTRPFGQLVPILCQCVGLHPIHITSSSYPTTNKEIHITSSSYPTTNKQIQNLHMKFLCLKRQEAIQQALSFQSNTIPNPVTQSQLAQNLVIANSQAVMAQFSASGSQVGPYESGRFLKMKPYNRPQVVKGAKAPKGPASKGHISSVNTPQKISVPCGFEMWYKVDSLLDRQSFGQINLSSGQIPLLSVA</sequence>
<accession>A0A2S4UQ50</accession>
<dbReference type="VEuPathDB" id="FungiDB:PSHT_03636"/>
<feature type="non-terminal residue" evidence="1">
    <location>
        <position position="1"/>
    </location>
</feature>
<protein>
    <submittedName>
        <fullName evidence="1">Uncharacterized protein</fullName>
    </submittedName>
</protein>
<reference evidence="1" key="1">
    <citation type="submission" date="2017-12" db="EMBL/GenBank/DDBJ databases">
        <title>Gene loss provides genomic basis for host adaptation in cereal stripe rust fungi.</title>
        <authorList>
            <person name="Xia C."/>
        </authorList>
    </citation>
    <scope>NUCLEOTIDE SEQUENCE [LARGE SCALE GENOMIC DNA]</scope>
    <source>
        <strain evidence="1">93-210</strain>
    </source>
</reference>
<comment type="caution">
    <text evidence="1">The sequence shown here is derived from an EMBL/GenBank/DDBJ whole genome shotgun (WGS) entry which is preliminary data.</text>
</comment>
<dbReference type="EMBL" id="PKSL01000202">
    <property type="protein sequence ID" value="POV99380.1"/>
    <property type="molecule type" value="Genomic_DNA"/>
</dbReference>